<keyword evidence="1" id="KW-0812">Transmembrane</keyword>
<dbReference type="EMBL" id="PSQE01000007">
    <property type="protein sequence ID" value="RHN45046.1"/>
    <property type="molecule type" value="Genomic_DNA"/>
</dbReference>
<comment type="caution">
    <text evidence="2">The sequence shown here is derived from an EMBL/GenBank/DDBJ whole genome shotgun (WGS) entry which is preliminary data.</text>
</comment>
<protein>
    <recommendedName>
        <fullName evidence="3">Transmembrane protein</fullName>
    </recommendedName>
</protein>
<evidence type="ECO:0000256" key="1">
    <source>
        <dbReference type="SAM" id="Phobius"/>
    </source>
</evidence>
<organism evidence="2">
    <name type="scientific">Medicago truncatula</name>
    <name type="common">Barrel medic</name>
    <name type="synonym">Medicago tribuloides</name>
    <dbReference type="NCBI Taxonomy" id="3880"/>
    <lineage>
        <taxon>Eukaryota</taxon>
        <taxon>Viridiplantae</taxon>
        <taxon>Streptophyta</taxon>
        <taxon>Embryophyta</taxon>
        <taxon>Tracheophyta</taxon>
        <taxon>Spermatophyta</taxon>
        <taxon>Magnoliopsida</taxon>
        <taxon>eudicotyledons</taxon>
        <taxon>Gunneridae</taxon>
        <taxon>Pentapetalae</taxon>
        <taxon>rosids</taxon>
        <taxon>fabids</taxon>
        <taxon>Fabales</taxon>
        <taxon>Fabaceae</taxon>
        <taxon>Papilionoideae</taxon>
        <taxon>50 kb inversion clade</taxon>
        <taxon>NPAAA clade</taxon>
        <taxon>Hologalegina</taxon>
        <taxon>IRL clade</taxon>
        <taxon>Trifolieae</taxon>
        <taxon>Medicago</taxon>
    </lineage>
</organism>
<feature type="transmembrane region" description="Helical" evidence="1">
    <location>
        <begin position="92"/>
        <end position="110"/>
    </location>
</feature>
<keyword evidence="1" id="KW-1133">Transmembrane helix</keyword>
<evidence type="ECO:0000313" key="2">
    <source>
        <dbReference type="EMBL" id="RHN45046.1"/>
    </source>
</evidence>
<dbReference type="AlphaFoldDB" id="A0A396GV90"/>
<proteinExistence type="predicted"/>
<dbReference type="Gramene" id="rna39242">
    <property type="protein sequence ID" value="RHN45046.1"/>
    <property type="gene ID" value="gene39242"/>
</dbReference>
<accession>A0A396GV90</accession>
<reference evidence="2" key="1">
    <citation type="journal article" date="2018" name="Nat. Plants">
        <title>Whole-genome landscape of Medicago truncatula symbiotic genes.</title>
        <authorList>
            <person name="Pecrix Y."/>
            <person name="Gamas P."/>
            <person name="Carrere S."/>
        </authorList>
    </citation>
    <scope>NUCLEOTIDE SEQUENCE</scope>
    <source>
        <tissue evidence="2">Leaves</tissue>
    </source>
</reference>
<name>A0A396GV90_MEDTR</name>
<sequence length="112" mass="11941">MLKSSITYLLFCLGCSRPRGGRGGGPALLNRGVGKKSLFKAVTTVTGGFTFSSRAVTTVIGGFAIAPRVVPEIHGVFYTRSFASTSLSTSSFELGLTFVSTYLIIYHIILKI</sequence>
<evidence type="ECO:0008006" key="3">
    <source>
        <dbReference type="Google" id="ProtNLM"/>
    </source>
</evidence>
<dbReference type="Proteomes" id="UP000265566">
    <property type="component" value="Chromosome 7"/>
</dbReference>
<keyword evidence="1" id="KW-0472">Membrane</keyword>
<gene>
    <name evidence="2" type="ORF">MtrunA17_Chr7g0226001</name>
</gene>